<dbReference type="Pfam" id="PF00754">
    <property type="entry name" value="F5_F8_type_C"/>
    <property type="match status" value="2"/>
</dbReference>
<comment type="caution">
    <text evidence="4">The sequence shown here is derived from an EMBL/GenBank/DDBJ whole genome shotgun (WGS) entry which is preliminary data.</text>
</comment>
<sequence length="1049" mass="112330">MGPISVPLGRRLLLRLFGVTGAAAALQPGLVSPSAAAATASDAASGSARSVDPPDDVAATYHRVLLRHTRWSETQWDEAKGAYTDQYFGFAVVLGHAVLLTHGTFDEEAAGVDRETLRRRTLATLRHFAASNRLTGGTQWGRTLFFDTTFQSYFILAAHLLWDELDADTRAAVDTITREQAAYTHSLGTGDDPYSGDWTPNGLKGGYVGDTKLEEMGLYAQTLAPALAWAPDDRRRAEWATDYGTWSRNEGGLPPADLANPARVDGVPVSHNTAHNAYDTFIVENHGSFGPHYQEEMWRTSGRNAAHFLAAGRPLPEVLTRQPNAEPLWRTLLGVMSDAGEPLMPMVDDREHLYGRDVIPLAFLSRVAGDRAAARAEAELASRLEAYQAYPPQYRLAKFSGEPKYEPEARAELAISYLLHVWPDAGPRVSPLSRAELFAYASGVTDFGTGPGLVSHQSPAAWAGAVTKPGFVKFAWQPAHDDWLFRLGGDTPMFLPSTAVEVSGRTVRVHTALRDGFDGSATVLRLGEGFAGYATLPTGGVVYACEGPVAGGSRLDVHNLTMPGVAGLDGSRTYRFAEGSATVRAQDATDSAAGRVDELAFTRTTVRHIRMLGVQPDPTYGYSLYAVEVRDGAEGPDLARGGTATASSQSAGMAPGLAADGDAGTRWAVSREDRKRADSWWAVDLGAERALDRVTLRWEAAAGRSYRIQGSSDGERWTDLATGPAPALRSRGGWLDVDGRAGLVVRGGDEHALAVYGDTIVPAEGAREPVVIEGHCGASADELRALAGSAAPTAADGRVSAARTDGYLSLFNLSAEEVETQVAVPQRGGRREVYEGEQTVTREGVDYRARLDPATAALLAPRFTLTALSGRTLPSGLRVRVADGATLHLSGARCRLRIEAQGRSTDVTVRGGGETRVTLRGARAFPLHDHALGRNTFPTSPLPPGMSRPDAAVDGDPDTAWRPGRDGRMVVDLGARTEVRWVEAQWRTGAAPAARVEFSTDGVSYRRAGTLDGHGRVRRLTRAGSVRYVAVTVQGAPHAHEGLIRFSVG</sequence>
<keyword evidence="2" id="KW-0732">Signal</keyword>
<evidence type="ECO:0000313" key="4">
    <source>
        <dbReference type="EMBL" id="GAA5013235.1"/>
    </source>
</evidence>
<feature type="domain" description="F5/8 type C" evidence="3">
    <location>
        <begin position="622"/>
        <end position="720"/>
    </location>
</feature>
<accession>A0ABP9IXA8</accession>
<gene>
    <name evidence="4" type="ORF">GCM10023257_71350</name>
</gene>
<evidence type="ECO:0000256" key="1">
    <source>
        <dbReference type="SAM" id="MobiDB-lite"/>
    </source>
</evidence>
<feature type="region of interest" description="Disordered" evidence="1">
    <location>
        <begin position="931"/>
        <end position="965"/>
    </location>
</feature>
<dbReference type="InterPro" id="IPR008979">
    <property type="entry name" value="Galactose-bd-like_sf"/>
</dbReference>
<feature type="signal peptide" evidence="2">
    <location>
        <begin position="1"/>
        <end position="37"/>
    </location>
</feature>
<dbReference type="PROSITE" id="PS51318">
    <property type="entry name" value="TAT"/>
    <property type="match status" value="1"/>
</dbReference>
<organism evidence="4 5">
    <name type="scientific">Streptomyces hyderabadensis</name>
    <dbReference type="NCBI Taxonomy" id="598549"/>
    <lineage>
        <taxon>Bacteria</taxon>
        <taxon>Bacillati</taxon>
        <taxon>Actinomycetota</taxon>
        <taxon>Actinomycetes</taxon>
        <taxon>Kitasatosporales</taxon>
        <taxon>Streptomycetaceae</taxon>
        <taxon>Streptomyces</taxon>
    </lineage>
</organism>
<dbReference type="InterPro" id="IPR000421">
    <property type="entry name" value="FA58C"/>
</dbReference>
<name>A0ABP9IXA8_9ACTN</name>
<evidence type="ECO:0000259" key="3">
    <source>
        <dbReference type="PROSITE" id="PS50022"/>
    </source>
</evidence>
<dbReference type="EMBL" id="BAABIV010000037">
    <property type="protein sequence ID" value="GAA5013235.1"/>
    <property type="molecule type" value="Genomic_DNA"/>
</dbReference>
<reference evidence="5" key="1">
    <citation type="journal article" date="2019" name="Int. J. Syst. Evol. Microbiol.">
        <title>The Global Catalogue of Microorganisms (GCM) 10K type strain sequencing project: providing services to taxonomists for standard genome sequencing and annotation.</title>
        <authorList>
            <consortium name="The Broad Institute Genomics Platform"/>
            <consortium name="The Broad Institute Genome Sequencing Center for Infectious Disease"/>
            <person name="Wu L."/>
            <person name="Ma J."/>
        </authorList>
    </citation>
    <scope>NUCLEOTIDE SEQUENCE [LARGE SCALE GENOMIC DNA]</scope>
    <source>
        <strain evidence="5">JCM 17657</strain>
    </source>
</reference>
<dbReference type="PROSITE" id="PS50022">
    <property type="entry name" value="FA58C_3"/>
    <property type="match status" value="1"/>
</dbReference>
<dbReference type="InterPro" id="IPR006311">
    <property type="entry name" value="TAT_signal"/>
</dbReference>
<dbReference type="Proteomes" id="UP001500610">
    <property type="component" value="Unassembled WGS sequence"/>
</dbReference>
<dbReference type="RefSeq" id="WP_226029279.1">
    <property type="nucleotide sequence ID" value="NZ_BAABIV010000037.1"/>
</dbReference>
<evidence type="ECO:0000313" key="5">
    <source>
        <dbReference type="Proteomes" id="UP001500610"/>
    </source>
</evidence>
<proteinExistence type="predicted"/>
<feature type="chain" id="PRO_5045082776" evidence="2">
    <location>
        <begin position="38"/>
        <end position="1049"/>
    </location>
</feature>
<protein>
    <submittedName>
        <fullName evidence="4">Discoidin domain-containing protein</fullName>
    </submittedName>
</protein>
<dbReference type="SUPFAM" id="SSF49785">
    <property type="entry name" value="Galactose-binding domain-like"/>
    <property type="match status" value="2"/>
</dbReference>
<dbReference type="Gene3D" id="2.60.120.260">
    <property type="entry name" value="Galactose-binding domain-like"/>
    <property type="match status" value="2"/>
</dbReference>
<evidence type="ECO:0000256" key="2">
    <source>
        <dbReference type="SAM" id="SignalP"/>
    </source>
</evidence>
<feature type="region of interest" description="Disordered" evidence="1">
    <location>
        <begin position="636"/>
        <end position="665"/>
    </location>
</feature>
<keyword evidence="5" id="KW-1185">Reference proteome</keyword>